<accession>A0AA89P9U5</accession>
<keyword evidence="1" id="KW-1133">Transmembrane helix</keyword>
<keyword evidence="1" id="KW-0812">Transmembrane</keyword>
<gene>
    <name evidence="2" type="ORF">HNQ53_001074</name>
</gene>
<dbReference type="AlphaFoldDB" id="A0AA89P9U5"/>
<evidence type="ECO:0000313" key="3">
    <source>
        <dbReference type="Proteomes" id="UP000563601"/>
    </source>
</evidence>
<proteinExistence type="predicted"/>
<feature type="transmembrane region" description="Helical" evidence="1">
    <location>
        <begin position="38"/>
        <end position="58"/>
    </location>
</feature>
<dbReference type="RefSeq" id="WP_202620669.1">
    <property type="nucleotide sequence ID" value="NZ_CP047491.1"/>
</dbReference>
<comment type="caution">
    <text evidence="2">The sequence shown here is derived from an EMBL/GenBank/DDBJ whole genome shotgun (WGS) entry which is preliminary data.</text>
</comment>
<protein>
    <submittedName>
        <fullName evidence="2">Bacteriorhodopsin</fullName>
    </submittedName>
</protein>
<name>A0AA89P9U5_9GAMM</name>
<evidence type="ECO:0000313" key="2">
    <source>
        <dbReference type="EMBL" id="MBB5210886.1"/>
    </source>
</evidence>
<keyword evidence="1" id="KW-0472">Membrane</keyword>
<evidence type="ECO:0000256" key="1">
    <source>
        <dbReference type="SAM" id="Phobius"/>
    </source>
</evidence>
<feature type="transmembrane region" description="Helical" evidence="1">
    <location>
        <begin position="70"/>
        <end position="94"/>
    </location>
</feature>
<dbReference type="EMBL" id="JACHHR010000001">
    <property type="protein sequence ID" value="MBB5210886.1"/>
    <property type="molecule type" value="Genomic_DNA"/>
</dbReference>
<sequence>MKKILQRKTAFVCLVAATCLILLVPLAAMQFSSEVRWTFFDFMVMGALLLSAGSLLILLSRKISSRHFPFLATVVLIGFLYVWAELSVGIFFSFGN</sequence>
<organism evidence="2 3">
    <name type="scientific">Microbulbifer hydrolyticus</name>
    <dbReference type="NCBI Taxonomy" id="48074"/>
    <lineage>
        <taxon>Bacteria</taxon>
        <taxon>Pseudomonadati</taxon>
        <taxon>Pseudomonadota</taxon>
        <taxon>Gammaproteobacteria</taxon>
        <taxon>Cellvibrionales</taxon>
        <taxon>Microbulbiferaceae</taxon>
        <taxon>Microbulbifer</taxon>
    </lineage>
</organism>
<reference evidence="2 3" key="1">
    <citation type="submission" date="2020-08" db="EMBL/GenBank/DDBJ databases">
        <title>Genomic Encyclopedia of Type Strains, Phase IV (KMG-IV): sequencing the most valuable type-strain genomes for metagenomic binning, comparative biology and taxonomic classification.</title>
        <authorList>
            <person name="Goeker M."/>
        </authorList>
    </citation>
    <scope>NUCLEOTIDE SEQUENCE [LARGE SCALE GENOMIC DNA]</scope>
    <source>
        <strain evidence="2 3">DSM 11525</strain>
    </source>
</reference>
<dbReference type="Proteomes" id="UP000563601">
    <property type="component" value="Unassembled WGS sequence"/>
</dbReference>